<dbReference type="GO" id="GO:0005737">
    <property type="term" value="C:cytoplasm"/>
    <property type="evidence" value="ECO:0007669"/>
    <property type="project" value="TreeGrafter"/>
</dbReference>
<gene>
    <name evidence="2" type="ORF">PENCOP_c001G01672</name>
</gene>
<dbReference type="AlphaFoldDB" id="A0A1V6V782"/>
<dbReference type="Pfam" id="PF00106">
    <property type="entry name" value="adh_short"/>
    <property type="match status" value="1"/>
</dbReference>
<dbReference type="InterPro" id="IPR051468">
    <property type="entry name" value="Fungal_SecMetab_SDRs"/>
</dbReference>
<dbReference type="Proteomes" id="UP000191500">
    <property type="component" value="Unassembled WGS sequence"/>
</dbReference>
<comment type="caution">
    <text evidence="2">The sequence shown here is derived from an EMBL/GenBank/DDBJ whole genome shotgun (WGS) entry which is preliminary data.</text>
</comment>
<dbReference type="STRING" id="36646.A0A1V6V782"/>
<dbReference type="Gene3D" id="3.40.50.720">
    <property type="entry name" value="NAD(P)-binding Rossmann-like Domain"/>
    <property type="match status" value="1"/>
</dbReference>
<keyword evidence="3" id="KW-1185">Reference proteome</keyword>
<dbReference type="SUPFAM" id="SSF51735">
    <property type="entry name" value="NAD(P)-binding Rossmann-fold domains"/>
    <property type="match status" value="1"/>
</dbReference>
<name>A0A1V6V782_9EURO</name>
<sequence length="111" mass="12147">MSDFHDHLATPAYKTSKAALNMLTAQYAQQYARDGFTVLAISPGWLCTDLGTDQADISVEKGAEKVLDIIQKATPDQNGKFLNICVPKSETRNGDPNEELEVKNGLLYASQ</sequence>
<accession>A0A1V6V782</accession>
<comment type="similarity">
    <text evidence="1">Belongs to the short-chain dehydrogenases/reductases (SDR) family.</text>
</comment>
<evidence type="ECO:0000313" key="3">
    <source>
        <dbReference type="Proteomes" id="UP000191500"/>
    </source>
</evidence>
<evidence type="ECO:0000256" key="1">
    <source>
        <dbReference type="ARBA" id="ARBA00006484"/>
    </source>
</evidence>
<reference evidence="3" key="1">
    <citation type="journal article" date="2017" name="Nat. Microbiol.">
        <title>Global analysis of biosynthetic gene clusters reveals vast potential of secondary metabolite production in Penicillium species.</title>
        <authorList>
            <person name="Nielsen J.C."/>
            <person name="Grijseels S."/>
            <person name="Prigent S."/>
            <person name="Ji B."/>
            <person name="Dainat J."/>
            <person name="Nielsen K.F."/>
            <person name="Frisvad J.C."/>
            <person name="Workman M."/>
            <person name="Nielsen J."/>
        </authorList>
    </citation>
    <scope>NUCLEOTIDE SEQUENCE [LARGE SCALE GENOMIC DNA]</scope>
    <source>
        <strain evidence="3">IBT 31321</strain>
    </source>
</reference>
<dbReference type="InterPro" id="IPR036291">
    <property type="entry name" value="NAD(P)-bd_dom_sf"/>
</dbReference>
<evidence type="ECO:0000313" key="2">
    <source>
        <dbReference type="EMBL" id="OQE46554.1"/>
    </source>
</evidence>
<dbReference type="GO" id="GO:0016491">
    <property type="term" value="F:oxidoreductase activity"/>
    <property type="evidence" value="ECO:0007669"/>
    <property type="project" value="TreeGrafter"/>
</dbReference>
<organism evidence="2 3">
    <name type="scientific">Penicillium coprophilum</name>
    <dbReference type="NCBI Taxonomy" id="36646"/>
    <lineage>
        <taxon>Eukaryota</taxon>
        <taxon>Fungi</taxon>
        <taxon>Dikarya</taxon>
        <taxon>Ascomycota</taxon>
        <taxon>Pezizomycotina</taxon>
        <taxon>Eurotiomycetes</taxon>
        <taxon>Eurotiomycetidae</taxon>
        <taxon>Eurotiales</taxon>
        <taxon>Aspergillaceae</taxon>
        <taxon>Penicillium</taxon>
    </lineage>
</organism>
<dbReference type="EMBL" id="MDDG01000001">
    <property type="protein sequence ID" value="OQE46554.1"/>
    <property type="molecule type" value="Genomic_DNA"/>
</dbReference>
<proteinExistence type="inferred from homology"/>
<protein>
    <submittedName>
        <fullName evidence="2">Uncharacterized protein</fullName>
    </submittedName>
</protein>
<dbReference type="InterPro" id="IPR002347">
    <property type="entry name" value="SDR_fam"/>
</dbReference>
<dbReference type="PANTHER" id="PTHR43544">
    <property type="entry name" value="SHORT-CHAIN DEHYDROGENASE/REDUCTASE"/>
    <property type="match status" value="1"/>
</dbReference>
<dbReference type="PANTHER" id="PTHR43544:SF36">
    <property type="entry name" value="CHAIN OXIDOREDUCTASE (CSGA), PUTATIVE (AFU_ORTHOLOGUE AFUA_4G00910)-RELATED"/>
    <property type="match status" value="1"/>
</dbReference>